<dbReference type="InterPro" id="IPR050707">
    <property type="entry name" value="HTH_MetabolicPath_Reg"/>
</dbReference>
<comment type="caution">
    <text evidence="2">The sequence shown here is derived from an EMBL/GenBank/DDBJ whole genome shotgun (WGS) entry which is preliminary data.</text>
</comment>
<evidence type="ECO:0000313" key="2">
    <source>
        <dbReference type="EMBL" id="MCX2963790.1"/>
    </source>
</evidence>
<dbReference type="Proteomes" id="UP001143347">
    <property type="component" value="Unassembled WGS sequence"/>
</dbReference>
<dbReference type="RefSeq" id="WP_277614988.1">
    <property type="nucleotide sequence ID" value="NZ_JAPKFM010000005.1"/>
</dbReference>
<dbReference type="EMBL" id="JAPKFM010000005">
    <property type="protein sequence ID" value="MCX2963790.1"/>
    <property type="molecule type" value="Genomic_DNA"/>
</dbReference>
<dbReference type="GO" id="GO:0003700">
    <property type="term" value="F:DNA-binding transcription factor activity"/>
    <property type="evidence" value="ECO:0007669"/>
    <property type="project" value="TreeGrafter"/>
</dbReference>
<dbReference type="InterPro" id="IPR014757">
    <property type="entry name" value="Tscrpt_reg_IclR_C"/>
</dbReference>
<feature type="non-terminal residue" evidence="2">
    <location>
        <position position="1"/>
    </location>
</feature>
<organism evidence="2 3">
    <name type="scientific">Gordonia aquimaris</name>
    <dbReference type="NCBI Taxonomy" id="2984863"/>
    <lineage>
        <taxon>Bacteria</taxon>
        <taxon>Bacillati</taxon>
        <taxon>Actinomycetota</taxon>
        <taxon>Actinomycetes</taxon>
        <taxon>Mycobacteriales</taxon>
        <taxon>Gordoniaceae</taxon>
        <taxon>Gordonia</taxon>
    </lineage>
</organism>
<evidence type="ECO:0000259" key="1">
    <source>
        <dbReference type="PROSITE" id="PS51078"/>
    </source>
</evidence>
<dbReference type="GO" id="GO:0003677">
    <property type="term" value="F:DNA binding"/>
    <property type="evidence" value="ECO:0007669"/>
    <property type="project" value="TreeGrafter"/>
</dbReference>
<evidence type="ECO:0000313" key="3">
    <source>
        <dbReference type="Proteomes" id="UP001143347"/>
    </source>
</evidence>
<dbReference type="PROSITE" id="PS51078">
    <property type="entry name" value="ICLR_ED"/>
    <property type="match status" value="1"/>
</dbReference>
<dbReference type="InterPro" id="IPR029016">
    <property type="entry name" value="GAF-like_dom_sf"/>
</dbReference>
<proteinExistence type="predicted"/>
<name>A0A9X3D313_9ACTN</name>
<dbReference type="Pfam" id="PF01614">
    <property type="entry name" value="IclR_C"/>
    <property type="match status" value="1"/>
</dbReference>
<sequence>VERLARDTGESAFLSARRGDETVCVLSREGSFPLRSHVLYVGIRFPLGVATAGLAILSHLPDREVNEYFSRSALESYWGDEHSENEVRRRIARTRRDGYATNPALLVEGSWGLGAAVFDRAGRPAWALSVTGVQTRFGRDRRAMMGELLLDQAQALSVRLQNRG</sequence>
<gene>
    <name evidence="2" type="ORF">OSB52_06740</name>
</gene>
<dbReference type="Gene3D" id="3.30.450.40">
    <property type="match status" value="1"/>
</dbReference>
<dbReference type="AlphaFoldDB" id="A0A9X3D313"/>
<dbReference type="PANTHER" id="PTHR30136:SF39">
    <property type="entry name" value="TRANSCRIPTIONAL REGULATORY PROTEIN"/>
    <property type="match status" value="1"/>
</dbReference>
<dbReference type="SUPFAM" id="SSF55781">
    <property type="entry name" value="GAF domain-like"/>
    <property type="match status" value="1"/>
</dbReference>
<dbReference type="PANTHER" id="PTHR30136">
    <property type="entry name" value="HELIX-TURN-HELIX TRANSCRIPTIONAL REGULATOR, ICLR FAMILY"/>
    <property type="match status" value="1"/>
</dbReference>
<accession>A0A9X3D313</accession>
<feature type="domain" description="IclR-ED" evidence="1">
    <location>
        <begin position="1"/>
        <end position="162"/>
    </location>
</feature>
<reference evidence="2" key="1">
    <citation type="submission" date="2022-10" db="EMBL/GenBank/DDBJ databases">
        <title>WGS of marine actinomycetes from Thailand.</title>
        <authorList>
            <person name="Thawai C."/>
        </authorList>
    </citation>
    <scope>NUCLEOTIDE SEQUENCE</scope>
    <source>
        <strain evidence="2">SW21</strain>
    </source>
</reference>
<protein>
    <submittedName>
        <fullName evidence="2">IclR family transcriptional regulator</fullName>
    </submittedName>
</protein>
<keyword evidence="3" id="KW-1185">Reference proteome</keyword>
<dbReference type="GO" id="GO:0045892">
    <property type="term" value="P:negative regulation of DNA-templated transcription"/>
    <property type="evidence" value="ECO:0007669"/>
    <property type="project" value="TreeGrafter"/>
</dbReference>